<comment type="caution">
    <text evidence="2">The sequence shown here is derived from an EMBL/GenBank/DDBJ whole genome shotgun (WGS) entry which is preliminary data.</text>
</comment>
<keyword evidence="1" id="KW-0175">Coiled coil</keyword>
<keyword evidence="3" id="KW-1185">Reference proteome</keyword>
<evidence type="ECO:0000256" key="1">
    <source>
        <dbReference type="SAM" id="Coils"/>
    </source>
</evidence>
<feature type="coiled-coil region" evidence="1">
    <location>
        <begin position="44"/>
        <end position="88"/>
    </location>
</feature>
<dbReference type="AlphaFoldDB" id="A0AAN9HQM8"/>
<dbReference type="Proteomes" id="UP001372338">
    <property type="component" value="Unassembled WGS sequence"/>
</dbReference>
<reference evidence="2 3" key="1">
    <citation type="submission" date="2024-01" db="EMBL/GenBank/DDBJ databases">
        <title>The genomes of 5 underutilized Papilionoideae crops provide insights into root nodulation and disease resistanc.</title>
        <authorList>
            <person name="Yuan L."/>
        </authorList>
    </citation>
    <scope>NUCLEOTIDE SEQUENCE [LARGE SCALE GENOMIC DNA]</scope>
    <source>
        <strain evidence="2">ZHUSHIDOU_FW_LH</strain>
        <tissue evidence="2">Leaf</tissue>
    </source>
</reference>
<name>A0AAN9HQM8_CROPI</name>
<sequence length="267" mass="30014">MCRLGLSVDVFRHVVRLNLYCKVILVKASSFETYVGEHGYFKIAKNIEELKQSVEEKASAVKRAEEGVADLKKRVDELSKSLEDHEKEYQGVLAGKSSGDEEKCLEDQLGDAKKDVENVKMGLESLAYKEGEMEALQKVTVGGKLFNVVVDTKSRMGLPSGGEGPAILHLHKWDPSEAPLELSEFREAFLSSTRETLLWHSYQLGFVPCLHSQIPVPKIYFKVRQVELDKIVDVVFELLDQAPDLAIKKSSVMPRAINMHSMLLRSH</sequence>
<dbReference type="EMBL" id="JAYWIO010000007">
    <property type="protein sequence ID" value="KAK7250716.1"/>
    <property type="molecule type" value="Genomic_DNA"/>
</dbReference>
<proteinExistence type="predicted"/>
<evidence type="ECO:0000313" key="2">
    <source>
        <dbReference type="EMBL" id="KAK7250716.1"/>
    </source>
</evidence>
<accession>A0AAN9HQM8</accession>
<evidence type="ECO:0000313" key="3">
    <source>
        <dbReference type="Proteomes" id="UP001372338"/>
    </source>
</evidence>
<organism evidence="2 3">
    <name type="scientific">Crotalaria pallida</name>
    <name type="common">Smooth rattlebox</name>
    <name type="synonym">Crotalaria striata</name>
    <dbReference type="NCBI Taxonomy" id="3830"/>
    <lineage>
        <taxon>Eukaryota</taxon>
        <taxon>Viridiplantae</taxon>
        <taxon>Streptophyta</taxon>
        <taxon>Embryophyta</taxon>
        <taxon>Tracheophyta</taxon>
        <taxon>Spermatophyta</taxon>
        <taxon>Magnoliopsida</taxon>
        <taxon>eudicotyledons</taxon>
        <taxon>Gunneridae</taxon>
        <taxon>Pentapetalae</taxon>
        <taxon>rosids</taxon>
        <taxon>fabids</taxon>
        <taxon>Fabales</taxon>
        <taxon>Fabaceae</taxon>
        <taxon>Papilionoideae</taxon>
        <taxon>50 kb inversion clade</taxon>
        <taxon>genistoids sensu lato</taxon>
        <taxon>core genistoids</taxon>
        <taxon>Crotalarieae</taxon>
        <taxon>Crotalaria</taxon>
    </lineage>
</organism>
<protein>
    <submittedName>
        <fullName evidence="2">Uncharacterized protein</fullName>
    </submittedName>
</protein>
<gene>
    <name evidence="2" type="ORF">RIF29_33328</name>
</gene>